<keyword evidence="2" id="KW-0812">Transmembrane</keyword>
<keyword evidence="3" id="KW-0732">Signal</keyword>
<reference evidence="6" key="2">
    <citation type="submission" date="2025-08" db="UniProtKB">
        <authorList>
            <consortium name="RefSeq"/>
        </authorList>
    </citation>
    <scope>IDENTIFICATION</scope>
    <source>
        <tissue evidence="6">Blood</tissue>
    </source>
</reference>
<sequence length="505" mass="53975">MMCVLSVTCLLLCVSVHTASSDISNKNGTEGSDTFLFCVNDGKVLWSKGVDGGKVDILTAERGEIIIKHSPDPDNRYAVLGDLSLHITDLSLSDSGVYYCNAVPVISLTVTPSHERTSENKSTQTTPTTTTSTGVTHRDRGASQNITPITSVEEHEGSSDTWTTERTSENKSTQTTPTTTTSTGVTHRDRGASQNITPITSVEEHEGSSDTWTTGSATKESYTTASTLKNTERTSENKSTQTTPTTTTSTGVTHRDRGASQNITPITSVEEHEGSSDTWTTGSSTKQSYTTESTVKNTERTSENKSTQTTPTTTTSTGVTHRDRGASQNITPITSVEEHEGSSDTWTTETTQTTQTGTACVTPDGKTATQSNIPKSTEPVKESSGALVIPVSVLVGVSVAAVIVAVLLRRCFFRKRTAKGRKTDHIYESIEDVTPTAQKNLDEAIYVLAGDTALVNLGNKTQTDASSSSETQSPTNLVESVYSTIQGDEMVLSEISPTDCKTQHT</sequence>
<evidence type="ECO:0000313" key="6">
    <source>
        <dbReference type="RefSeq" id="XP_053541691.1"/>
    </source>
</evidence>
<evidence type="ECO:0000313" key="5">
    <source>
        <dbReference type="Proteomes" id="UP000221080"/>
    </source>
</evidence>
<dbReference type="InterPro" id="IPR013106">
    <property type="entry name" value="Ig_V-set"/>
</dbReference>
<feature type="compositionally biased region" description="Low complexity" evidence="1">
    <location>
        <begin position="345"/>
        <end position="357"/>
    </location>
</feature>
<protein>
    <submittedName>
        <fullName evidence="6">Uncharacterized protein LOC108274808 isoform X1</fullName>
    </submittedName>
</protein>
<evidence type="ECO:0000256" key="3">
    <source>
        <dbReference type="SAM" id="SignalP"/>
    </source>
</evidence>
<evidence type="ECO:0000256" key="2">
    <source>
        <dbReference type="SAM" id="Phobius"/>
    </source>
</evidence>
<feature type="compositionally biased region" description="Low complexity" evidence="1">
    <location>
        <begin position="237"/>
        <end position="252"/>
    </location>
</feature>
<feature type="domain" description="Immunoglobulin V-set" evidence="4">
    <location>
        <begin position="41"/>
        <end position="103"/>
    </location>
</feature>
<feature type="transmembrane region" description="Helical" evidence="2">
    <location>
        <begin position="387"/>
        <end position="408"/>
    </location>
</feature>
<keyword evidence="5" id="KW-1185">Reference proteome</keyword>
<dbReference type="RefSeq" id="XP_053541691.1">
    <property type="nucleotide sequence ID" value="XM_053685716.1"/>
</dbReference>
<evidence type="ECO:0000259" key="4">
    <source>
        <dbReference type="Pfam" id="PF07686"/>
    </source>
</evidence>
<dbReference type="InterPro" id="IPR013783">
    <property type="entry name" value="Ig-like_fold"/>
</dbReference>
<dbReference type="AlphaFoldDB" id="A0A9F7RQL8"/>
<organism evidence="5 6">
    <name type="scientific">Ictalurus punctatus</name>
    <name type="common">Channel catfish</name>
    <name type="synonym">Silurus punctatus</name>
    <dbReference type="NCBI Taxonomy" id="7998"/>
    <lineage>
        <taxon>Eukaryota</taxon>
        <taxon>Metazoa</taxon>
        <taxon>Chordata</taxon>
        <taxon>Craniata</taxon>
        <taxon>Vertebrata</taxon>
        <taxon>Euteleostomi</taxon>
        <taxon>Actinopterygii</taxon>
        <taxon>Neopterygii</taxon>
        <taxon>Teleostei</taxon>
        <taxon>Ostariophysi</taxon>
        <taxon>Siluriformes</taxon>
        <taxon>Ictaluridae</taxon>
        <taxon>Ictalurus</taxon>
    </lineage>
</organism>
<dbReference type="InterPro" id="IPR036179">
    <property type="entry name" value="Ig-like_dom_sf"/>
</dbReference>
<feature type="compositionally biased region" description="Low complexity" evidence="1">
    <location>
        <begin position="276"/>
        <end position="285"/>
    </location>
</feature>
<feature type="compositionally biased region" description="Low complexity" evidence="1">
    <location>
        <begin position="120"/>
        <end position="135"/>
    </location>
</feature>
<proteinExistence type="predicted"/>
<feature type="compositionally biased region" description="Polar residues" evidence="1">
    <location>
        <begin position="209"/>
        <end position="229"/>
    </location>
</feature>
<keyword evidence="2" id="KW-1133">Transmembrane helix</keyword>
<feature type="compositionally biased region" description="Low complexity" evidence="1">
    <location>
        <begin position="304"/>
        <end position="319"/>
    </location>
</feature>
<feature type="region of interest" description="Disordered" evidence="1">
    <location>
        <begin position="113"/>
        <end position="357"/>
    </location>
</feature>
<reference evidence="5" key="1">
    <citation type="journal article" date="2016" name="Nat. Commun.">
        <title>The channel catfish genome sequence provides insights into the evolution of scale formation in teleosts.</title>
        <authorList>
            <person name="Liu Z."/>
            <person name="Liu S."/>
            <person name="Yao J."/>
            <person name="Bao L."/>
            <person name="Zhang J."/>
            <person name="Li Y."/>
            <person name="Jiang C."/>
            <person name="Sun L."/>
            <person name="Wang R."/>
            <person name="Zhang Y."/>
            <person name="Zhou T."/>
            <person name="Zeng Q."/>
            <person name="Fu Q."/>
            <person name="Gao S."/>
            <person name="Li N."/>
            <person name="Koren S."/>
            <person name="Jiang Y."/>
            <person name="Zimin A."/>
            <person name="Xu P."/>
            <person name="Phillippy A.M."/>
            <person name="Geng X."/>
            <person name="Song L."/>
            <person name="Sun F."/>
            <person name="Li C."/>
            <person name="Wang X."/>
            <person name="Chen A."/>
            <person name="Jin Y."/>
            <person name="Yuan Z."/>
            <person name="Yang Y."/>
            <person name="Tan S."/>
            <person name="Peatman E."/>
            <person name="Lu J."/>
            <person name="Qin Z."/>
            <person name="Dunham R."/>
            <person name="Li Z."/>
            <person name="Sonstegard T."/>
            <person name="Feng J."/>
            <person name="Danzmann R.G."/>
            <person name="Schroeder S."/>
            <person name="Scheffler B."/>
            <person name="Duke M.V."/>
            <person name="Ballard L."/>
            <person name="Kucuktas H."/>
            <person name="Kaltenboeck L."/>
            <person name="Liu H."/>
            <person name="Armbruster J."/>
            <person name="Xie Y."/>
            <person name="Kirby M.L."/>
            <person name="Tian Y."/>
            <person name="Flanagan M.E."/>
            <person name="Mu W."/>
            <person name="Waldbieser G.C."/>
        </authorList>
    </citation>
    <scope>NUCLEOTIDE SEQUENCE [LARGE SCALE GENOMIC DNA]</scope>
    <source>
        <strain evidence="5">SDA103</strain>
    </source>
</reference>
<evidence type="ECO:0000256" key="1">
    <source>
        <dbReference type="SAM" id="MobiDB-lite"/>
    </source>
</evidence>
<name>A0A9F7RQL8_ICTPU</name>
<dbReference type="GeneID" id="108274808"/>
<dbReference type="SUPFAM" id="SSF48726">
    <property type="entry name" value="Immunoglobulin"/>
    <property type="match status" value="1"/>
</dbReference>
<feature type="chain" id="PRO_5039888221" evidence="3">
    <location>
        <begin position="22"/>
        <end position="505"/>
    </location>
</feature>
<feature type="compositionally biased region" description="Low complexity" evidence="1">
    <location>
        <begin position="170"/>
        <end position="185"/>
    </location>
</feature>
<accession>A0A9F7RQL8</accession>
<dbReference type="OrthoDB" id="8918441at2759"/>
<dbReference type="Pfam" id="PF07686">
    <property type="entry name" value="V-set"/>
    <property type="match status" value="1"/>
</dbReference>
<dbReference type="Gene3D" id="2.60.40.10">
    <property type="entry name" value="Immunoglobulins"/>
    <property type="match status" value="1"/>
</dbReference>
<feature type="compositionally biased region" description="Polar residues" evidence="1">
    <location>
        <begin position="286"/>
        <end position="296"/>
    </location>
</feature>
<keyword evidence="2" id="KW-0472">Membrane</keyword>
<dbReference type="Proteomes" id="UP000221080">
    <property type="component" value="Chromosome 14"/>
</dbReference>
<gene>
    <name evidence="6" type="primary">LOC108274808</name>
</gene>
<feature type="signal peptide" evidence="3">
    <location>
        <begin position="1"/>
        <end position="21"/>
    </location>
</feature>